<dbReference type="InterPro" id="IPR012338">
    <property type="entry name" value="Beta-lactam/transpept-like"/>
</dbReference>
<protein>
    <submittedName>
        <fullName evidence="2">Beta-lactamase family protein</fullName>
    </submittedName>
</protein>
<evidence type="ECO:0000259" key="1">
    <source>
        <dbReference type="Pfam" id="PF00144"/>
    </source>
</evidence>
<dbReference type="RefSeq" id="WP_309440687.1">
    <property type="nucleotide sequence ID" value="NZ_VLYX01000158.1"/>
</dbReference>
<dbReference type="EMBL" id="VLYX01000158">
    <property type="protein sequence ID" value="MDR4329856.1"/>
    <property type="molecule type" value="Genomic_DNA"/>
</dbReference>
<comment type="caution">
    <text evidence="2">The sequence shown here is derived from an EMBL/GenBank/DDBJ whole genome shotgun (WGS) entry which is preliminary data.</text>
</comment>
<reference evidence="2" key="1">
    <citation type="submission" date="2019-07" db="EMBL/GenBank/DDBJ databases">
        <title>Phylogenomic Reclassification of ATCC Bacillus Strains and Various Taxa within the Genus Bacillus.</title>
        <authorList>
            <person name="Riojas M.A."/>
            <person name="Frank A.M."/>
            <person name="Fenn S.L."/>
            <person name="King S.P."/>
            <person name="Brower S.M."/>
            <person name="Hazbon M.H."/>
        </authorList>
    </citation>
    <scope>NUCLEOTIDE SEQUENCE</scope>
    <source>
        <strain evidence="2">NR-12239</strain>
    </source>
</reference>
<feature type="domain" description="Beta-lactamase-related" evidence="1">
    <location>
        <begin position="17"/>
        <end position="69"/>
    </location>
</feature>
<accession>A0AAJ1ZBA4</accession>
<organism evidence="2 3">
    <name type="scientific">Bacillus pseudomycoides</name>
    <dbReference type="NCBI Taxonomy" id="64104"/>
    <lineage>
        <taxon>Bacteria</taxon>
        <taxon>Bacillati</taxon>
        <taxon>Bacillota</taxon>
        <taxon>Bacilli</taxon>
        <taxon>Bacillales</taxon>
        <taxon>Bacillaceae</taxon>
        <taxon>Bacillus</taxon>
        <taxon>Bacillus cereus group</taxon>
    </lineage>
</organism>
<gene>
    <name evidence="2" type="ORF">FOS08_30115</name>
</gene>
<proteinExistence type="predicted"/>
<dbReference type="InterPro" id="IPR001466">
    <property type="entry name" value="Beta-lactam-related"/>
</dbReference>
<evidence type="ECO:0000313" key="2">
    <source>
        <dbReference type="EMBL" id="MDR4329856.1"/>
    </source>
</evidence>
<dbReference type="Pfam" id="PF00144">
    <property type="entry name" value="Beta-lactamase"/>
    <property type="match status" value="1"/>
</dbReference>
<sequence length="69" mass="7490">MGQNNKGFSETGLRKMRNVLAQHVDSGKIPGLVALVSRNGETHVEALGTMRHDGGAPMRRDTIFRLAST</sequence>
<evidence type="ECO:0000313" key="3">
    <source>
        <dbReference type="Proteomes" id="UP001248134"/>
    </source>
</evidence>
<feature type="non-terminal residue" evidence="2">
    <location>
        <position position="69"/>
    </location>
</feature>
<name>A0AAJ1ZBA4_9BACI</name>
<dbReference type="SUPFAM" id="SSF56601">
    <property type="entry name" value="beta-lactamase/transpeptidase-like"/>
    <property type="match status" value="1"/>
</dbReference>
<dbReference type="Gene3D" id="3.40.710.10">
    <property type="entry name" value="DD-peptidase/beta-lactamase superfamily"/>
    <property type="match status" value="1"/>
</dbReference>
<dbReference type="Proteomes" id="UP001248134">
    <property type="component" value="Unassembled WGS sequence"/>
</dbReference>
<dbReference type="AlphaFoldDB" id="A0AAJ1ZBA4"/>